<dbReference type="PROSITE" id="PS50994">
    <property type="entry name" value="INTEGRASE"/>
    <property type="match status" value="1"/>
</dbReference>
<dbReference type="InterPro" id="IPR050951">
    <property type="entry name" value="Retrovirus_Pol_polyprotein"/>
</dbReference>
<dbReference type="InterPro" id="IPR012337">
    <property type="entry name" value="RNaseH-like_sf"/>
</dbReference>
<evidence type="ECO:0000313" key="9">
    <source>
        <dbReference type="Proteomes" id="UP000050795"/>
    </source>
</evidence>
<dbReference type="PANTHER" id="PTHR37984:SF15">
    <property type="entry name" value="INTEGRASE CATALYTIC DOMAIN-CONTAINING PROTEIN"/>
    <property type="match status" value="1"/>
</dbReference>
<dbReference type="GO" id="GO:0003964">
    <property type="term" value="F:RNA-directed DNA polymerase activity"/>
    <property type="evidence" value="ECO:0007669"/>
    <property type="project" value="UniProtKB-KW"/>
</dbReference>
<dbReference type="InterPro" id="IPR001584">
    <property type="entry name" value="Integrase_cat-core"/>
</dbReference>
<evidence type="ECO:0000256" key="6">
    <source>
        <dbReference type="ARBA" id="ARBA00022918"/>
    </source>
</evidence>
<accession>A0AA85J298</accession>
<feature type="domain" description="Integrase catalytic" evidence="8">
    <location>
        <begin position="227"/>
        <end position="387"/>
    </location>
</feature>
<keyword evidence="9" id="KW-1185">Reference proteome</keyword>
<dbReference type="Proteomes" id="UP000050795">
    <property type="component" value="Unassembled WGS sequence"/>
</dbReference>
<dbReference type="Pfam" id="PF00665">
    <property type="entry name" value="rve"/>
    <property type="match status" value="1"/>
</dbReference>
<dbReference type="SUPFAM" id="SSF53098">
    <property type="entry name" value="Ribonuclease H-like"/>
    <property type="match status" value="1"/>
</dbReference>
<dbReference type="AlphaFoldDB" id="A0AA85J298"/>
<reference evidence="10" key="2">
    <citation type="submission" date="2023-11" db="UniProtKB">
        <authorList>
            <consortium name="WormBaseParasite"/>
        </authorList>
    </citation>
    <scope>IDENTIFICATION</scope>
</reference>
<feature type="compositionally biased region" description="Pro residues" evidence="7">
    <location>
        <begin position="519"/>
        <end position="528"/>
    </location>
</feature>
<dbReference type="InterPro" id="IPR041588">
    <property type="entry name" value="Integrase_H2C2"/>
</dbReference>
<evidence type="ECO:0000256" key="5">
    <source>
        <dbReference type="ARBA" id="ARBA00022801"/>
    </source>
</evidence>
<keyword evidence="6" id="KW-0695">RNA-directed DNA polymerase</keyword>
<keyword evidence="3" id="KW-0540">Nuclease</keyword>
<organism evidence="9 10">
    <name type="scientific">Trichobilharzia regenti</name>
    <name type="common">Nasal bird schistosome</name>
    <dbReference type="NCBI Taxonomy" id="157069"/>
    <lineage>
        <taxon>Eukaryota</taxon>
        <taxon>Metazoa</taxon>
        <taxon>Spiralia</taxon>
        <taxon>Lophotrochozoa</taxon>
        <taxon>Platyhelminthes</taxon>
        <taxon>Trematoda</taxon>
        <taxon>Digenea</taxon>
        <taxon>Strigeidida</taxon>
        <taxon>Schistosomatoidea</taxon>
        <taxon>Schistosomatidae</taxon>
        <taxon>Trichobilharzia</taxon>
    </lineage>
</organism>
<evidence type="ECO:0000256" key="4">
    <source>
        <dbReference type="ARBA" id="ARBA00022759"/>
    </source>
</evidence>
<feature type="region of interest" description="Disordered" evidence="7">
    <location>
        <begin position="512"/>
        <end position="560"/>
    </location>
</feature>
<evidence type="ECO:0000256" key="2">
    <source>
        <dbReference type="ARBA" id="ARBA00022695"/>
    </source>
</evidence>
<dbReference type="SUPFAM" id="SSF56672">
    <property type="entry name" value="DNA/RNA polymerases"/>
    <property type="match status" value="1"/>
</dbReference>
<keyword evidence="5" id="KW-0378">Hydrolase</keyword>
<evidence type="ECO:0000313" key="10">
    <source>
        <dbReference type="WBParaSite" id="TREG1_125050.1"/>
    </source>
</evidence>
<keyword evidence="4" id="KW-0255">Endonuclease</keyword>
<evidence type="ECO:0000256" key="3">
    <source>
        <dbReference type="ARBA" id="ARBA00022722"/>
    </source>
</evidence>
<sequence length="560" mass="63672">MLALVHFLKYFRHYLLGRPFRARTDHRALQWLQTFREPEGQVARWQERLQEFDFTCEYRPGTRHANADALSRLPPDVSPVNAILNTGLDVDWAALQASDADIQPVYSRQLHGNDKPSSKELQSLSDATKCICGKWGILRLIDNVLYIVEPPSSPRLLVPRLKVPEVIRLVHQQLGHAGQRKTEHAVRQRFWWPLLHHDVTEFCRNCATCAQIKQPKASPRAPLVPMLTEAPNHRVGVDVMGPITTSRRGNRYILVMVDYFTKWCEAVPLRQQDALTIGRAFIDNWVSRFGAPLYLHSDQGAAFESYLLAHICNTFGIRKTHTTPYHPQGNGLVERTNRTIKNLISAFLCNAPENTWDEVLPQCLLAYRSSMHSSTGFSPAMLLFGQELRLPVEIQTPLLPYEKIDCIPYVRHLRHHLEVAYNLARRHLQSSSDQQKTNYDRFARGPTYSLGDYVWLHRPSVPAGSCPKFYAPWQGPYEIVRHRPPTTYVLRHLQRPQAKLVTAHYNQLKPHHPAAVTEPSPPAQPPPATSYVEVPPDGGVAYPTPPPGTEDSASRGEEAM</sequence>
<protein>
    <recommendedName>
        <fullName evidence="8">Integrase catalytic domain-containing protein</fullName>
    </recommendedName>
</protein>
<dbReference type="InterPro" id="IPR041373">
    <property type="entry name" value="RT_RNaseH"/>
</dbReference>
<dbReference type="CDD" id="cd09274">
    <property type="entry name" value="RNase_HI_RT_Ty3"/>
    <property type="match status" value="1"/>
</dbReference>
<dbReference type="Pfam" id="PF17921">
    <property type="entry name" value="Integrase_H2C2"/>
    <property type="match status" value="1"/>
</dbReference>
<dbReference type="FunFam" id="1.10.340.70:FF:000001">
    <property type="entry name" value="Retrovirus-related Pol polyprotein from transposon gypsy-like Protein"/>
    <property type="match status" value="1"/>
</dbReference>
<keyword evidence="1" id="KW-0808">Transferase</keyword>
<dbReference type="InterPro" id="IPR043502">
    <property type="entry name" value="DNA/RNA_pol_sf"/>
</dbReference>
<dbReference type="WBParaSite" id="TREG1_125050.1">
    <property type="protein sequence ID" value="TREG1_125050.1"/>
    <property type="gene ID" value="TREG1_125050"/>
</dbReference>
<dbReference type="PANTHER" id="PTHR37984">
    <property type="entry name" value="PROTEIN CBG26694"/>
    <property type="match status" value="1"/>
</dbReference>
<evidence type="ECO:0000259" key="8">
    <source>
        <dbReference type="PROSITE" id="PS50994"/>
    </source>
</evidence>
<keyword evidence="2" id="KW-0548">Nucleotidyltransferase</keyword>
<evidence type="ECO:0000256" key="7">
    <source>
        <dbReference type="SAM" id="MobiDB-lite"/>
    </source>
</evidence>
<evidence type="ECO:0000256" key="1">
    <source>
        <dbReference type="ARBA" id="ARBA00022679"/>
    </source>
</evidence>
<dbReference type="Pfam" id="PF17917">
    <property type="entry name" value="RT_RNaseH"/>
    <property type="match status" value="1"/>
</dbReference>
<reference evidence="9" key="1">
    <citation type="submission" date="2022-06" db="EMBL/GenBank/DDBJ databases">
        <authorList>
            <person name="Berger JAMES D."/>
            <person name="Berger JAMES D."/>
        </authorList>
    </citation>
    <scope>NUCLEOTIDE SEQUENCE [LARGE SCALE GENOMIC DNA]</scope>
</reference>
<dbReference type="InterPro" id="IPR036397">
    <property type="entry name" value="RNaseH_sf"/>
</dbReference>
<proteinExistence type="predicted"/>
<dbReference type="FunFam" id="3.30.420.10:FF:000032">
    <property type="entry name" value="Retrovirus-related Pol polyprotein from transposon 297-like Protein"/>
    <property type="match status" value="1"/>
</dbReference>
<dbReference type="Gene3D" id="3.30.420.10">
    <property type="entry name" value="Ribonuclease H-like superfamily/Ribonuclease H"/>
    <property type="match status" value="1"/>
</dbReference>
<dbReference type="GO" id="GO:0015074">
    <property type="term" value="P:DNA integration"/>
    <property type="evidence" value="ECO:0007669"/>
    <property type="project" value="InterPro"/>
</dbReference>
<dbReference type="GO" id="GO:0004519">
    <property type="term" value="F:endonuclease activity"/>
    <property type="evidence" value="ECO:0007669"/>
    <property type="project" value="UniProtKB-KW"/>
</dbReference>
<dbReference type="Gene3D" id="1.10.340.70">
    <property type="match status" value="1"/>
</dbReference>
<name>A0AA85J298_TRIRE</name>
<dbReference type="GO" id="GO:0003676">
    <property type="term" value="F:nucleic acid binding"/>
    <property type="evidence" value="ECO:0007669"/>
    <property type="project" value="InterPro"/>
</dbReference>
<dbReference type="GO" id="GO:0016787">
    <property type="term" value="F:hydrolase activity"/>
    <property type="evidence" value="ECO:0007669"/>
    <property type="project" value="UniProtKB-KW"/>
</dbReference>